<dbReference type="Pfam" id="PF00578">
    <property type="entry name" value="AhpC-TSA"/>
    <property type="match status" value="1"/>
</dbReference>
<dbReference type="PANTHER" id="PTHR42852">
    <property type="entry name" value="THIOL:DISULFIDE INTERCHANGE PROTEIN DSBE"/>
    <property type="match status" value="1"/>
</dbReference>
<evidence type="ECO:0000313" key="3">
    <source>
        <dbReference type="EMBL" id="KAA5535691.1"/>
    </source>
</evidence>
<dbReference type="Gene3D" id="3.40.30.10">
    <property type="entry name" value="Glutaredoxin"/>
    <property type="match status" value="1"/>
</dbReference>
<evidence type="ECO:0000259" key="2">
    <source>
        <dbReference type="PROSITE" id="PS51352"/>
    </source>
</evidence>
<feature type="domain" description="Thioredoxin" evidence="2">
    <location>
        <begin position="117"/>
        <end position="264"/>
    </location>
</feature>
<dbReference type="GO" id="GO:0016209">
    <property type="term" value="F:antioxidant activity"/>
    <property type="evidence" value="ECO:0007669"/>
    <property type="project" value="InterPro"/>
</dbReference>
<proteinExistence type="predicted"/>
<keyword evidence="4" id="KW-1185">Reference proteome</keyword>
<dbReference type="CDD" id="cd02966">
    <property type="entry name" value="TlpA_like_family"/>
    <property type="match status" value="1"/>
</dbReference>
<dbReference type="SUPFAM" id="SSF52833">
    <property type="entry name" value="Thioredoxin-like"/>
    <property type="match status" value="1"/>
</dbReference>
<dbReference type="InterPro" id="IPR000866">
    <property type="entry name" value="AhpC/TSA"/>
</dbReference>
<gene>
    <name evidence="3" type="ORF">FYK55_28310</name>
</gene>
<accession>A0A5M6CKE8</accession>
<dbReference type="PROSITE" id="PS51257">
    <property type="entry name" value="PROKAR_LIPOPROTEIN"/>
    <property type="match status" value="1"/>
</dbReference>
<comment type="caution">
    <text evidence="3">The sequence shown here is derived from an EMBL/GenBank/DDBJ whole genome shotgun (WGS) entry which is preliminary data.</text>
</comment>
<evidence type="ECO:0000256" key="1">
    <source>
        <dbReference type="SAM" id="MobiDB-lite"/>
    </source>
</evidence>
<dbReference type="PANTHER" id="PTHR42852:SF13">
    <property type="entry name" value="PROTEIN DIPZ"/>
    <property type="match status" value="1"/>
</dbReference>
<dbReference type="Proteomes" id="UP000324479">
    <property type="component" value="Unassembled WGS sequence"/>
</dbReference>
<dbReference type="EMBL" id="VWOX01000040">
    <property type="protein sequence ID" value="KAA5535691.1"/>
    <property type="molecule type" value="Genomic_DNA"/>
</dbReference>
<dbReference type="InterPro" id="IPR050553">
    <property type="entry name" value="Thioredoxin_ResA/DsbE_sf"/>
</dbReference>
<feature type="compositionally biased region" description="Polar residues" evidence="1">
    <location>
        <begin position="46"/>
        <end position="56"/>
    </location>
</feature>
<dbReference type="PROSITE" id="PS51352">
    <property type="entry name" value="THIOREDOXIN_2"/>
    <property type="match status" value="1"/>
</dbReference>
<feature type="region of interest" description="Disordered" evidence="1">
    <location>
        <begin position="37"/>
        <end position="88"/>
    </location>
</feature>
<organism evidence="3 4">
    <name type="scientific">Roseiconus nitratireducens</name>
    <dbReference type="NCBI Taxonomy" id="2605748"/>
    <lineage>
        <taxon>Bacteria</taxon>
        <taxon>Pseudomonadati</taxon>
        <taxon>Planctomycetota</taxon>
        <taxon>Planctomycetia</taxon>
        <taxon>Pirellulales</taxon>
        <taxon>Pirellulaceae</taxon>
        <taxon>Roseiconus</taxon>
    </lineage>
</organism>
<reference evidence="3 4" key="1">
    <citation type="submission" date="2019-08" db="EMBL/GenBank/DDBJ databases">
        <authorList>
            <person name="Dhanesh K."/>
            <person name="Kumar G."/>
            <person name="Sasikala C."/>
            <person name="Venkata Ramana C."/>
        </authorList>
    </citation>
    <scope>NUCLEOTIDE SEQUENCE [LARGE SCALE GENOMIC DNA]</scope>
    <source>
        <strain evidence="3 4">JC645</strain>
    </source>
</reference>
<dbReference type="AlphaFoldDB" id="A0A5M6CKE8"/>
<protein>
    <submittedName>
        <fullName evidence="3">TlpA family protein disulfide reductase</fullName>
    </submittedName>
</protein>
<name>A0A5M6CKE8_9BACT</name>
<evidence type="ECO:0000313" key="4">
    <source>
        <dbReference type="Proteomes" id="UP000324479"/>
    </source>
</evidence>
<dbReference type="RefSeq" id="WP_150079988.1">
    <property type="nucleotide sequence ID" value="NZ_VWOX01000040.1"/>
</dbReference>
<dbReference type="InterPro" id="IPR013766">
    <property type="entry name" value="Thioredoxin_domain"/>
</dbReference>
<dbReference type="GO" id="GO:0016491">
    <property type="term" value="F:oxidoreductase activity"/>
    <property type="evidence" value="ECO:0007669"/>
    <property type="project" value="InterPro"/>
</dbReference>
<dbReference type="InterPro" id="IPR036249">
    <property type="entry name" value="Thioredoxin-like_sf"/>
</dbReference>
<sequence length="282" mass="30340">MRLSTTTLCSIAVSVTALFGCDRSEVAVSAPQDQAGVGEFDAEQANKVQPTTGSTPNRRDQKSVDSESTQAVGNFEISGQAAPTRRPSFSRYSGSASLLSTRAFSVGSGEMPVGSKTMIGKRLPAFSLNDIAGNTLTNETLKGKVVLLDFWATWCGPCRKASPVMQQLHDEWAERGLMVIGANTSEFDDGQIIRTPNAARAYAAEHNYTYTFTYGSDDLKAACKVTGLPAFLIVDTDGVVVDVLMSYDDTLLDILQQKIEPLLETIPVVDRSNVVEQIGNRG</sequence>